<proteinExistence type="predicted"/>
<name>A0A5J5EE78_9PEZI</name>
<evidence type="ECO:0000313" key="2">
    <source>
        <dbReference type="EMBL" id="KAA8893226.1"/>
    </source>
</evidence>
<comment type="caution">
    <text evidence="2">The sequence shown here is derived from an EMBL/GenBank/DDBJ whole genome shotgun (WGS) entry which is preliminary data.</text>
</comment>
<dbReference type="InParanoid" id="A0A5J5EE78"/>
<evidence type="ECO:0000256" key="1">
    <source>
        <dbReference type="SAM" id="MobiDB-lite"/>
    </source>
</evidence>
<organism evidence="2 3">
    <name type="scientific">Sphaerosporella brunnea</name>
    <dbReference type="NCBI Taxonomy" id="1250544"/>
    <lineage>
        <taxon>Eukaryota</taxon>
        <taxon>Fungi</taxon>
        <taxon>Dikarya</taxon>
        <taxon>Ascomycota</taxon>
        <taxon>Pezizomycotina</taxon>
        <taxon>Pezizomycetes</taxon>
        <taxon>Pezizales</taxon>
        <taxon>Pyronemataceae</taxon>
        <taxon>Sphaerosporella</taxon>
    </lineage>
</organism>
<reference evidence="2 3" key="1">
    <citation type="submission" date="2019-09" db="EMBL/GenBank/DDBJ databases">
        <title>Draft genome of the ectomycorrhizal ascomycete Sphaerosporella brunnea.</title>
        <authorList>
            <consortium name="DOE Joint Genome Institute"/>
            <person name="Benucci G.M."/>
            <person name="Marozzi G."/>
            <person name="Antonielli L."/>
            <person name="Sanchez S."/>
            <person name="Marco P."/>
            <person name="Wang X."/>
            <person name="Falini L.B."/>
            <person name="Barry K."/>
            <person name="Haridas S."/>
            <person name="Lipzen A."/>
            <person name="Labutti K."/>
            <person name="Grigoriev I.V."/>
            <person name="Murat C."/>
            <person name="Martin F."/>
            <person name="Albertini E."/>
            <person name="Donnini D."/>
            <person name="Bonito G."/>
        </authorList>
    </citation>
    <scope>NUCLEOTIDE SEQUENCE [LARGE SCALE GENOMIC DNA]</scope>
    <source>
        <strain evidence="2 3">Sb_GMNB300</strain>
    </source>
</reference>
<feature type="compositionally biased region" description="Basic and acidic residues" evidence="1">
    <location>
        <begin position="100"/>
        <end position="120"/>
    </location>
</feature>
<sequence length="181" mass="19209">MAAFLRSVSKGRTLAADDADASGAIPETPPLQQDLAGTTEPAGVYLPLPLYRALRDNQPILPSPPTTAASGQSKDAKKRKRKVKPQTPTSKSMLRHHQQKPIDQEKKAQNDNPRKVRWLTDETSDSDGPAGTPEPVSASALHENPGSVLANVFGCPGMDIAPNITPSGTGSRITFIFCGSS</sequence>
<dbReference type="AlphaFoldDB" id="A0A5J5EE78"/>
<evidence type="ECO:0000313" key="3">
    <source>
        <dbReference type="Proteomes" id="UP000326924"/>
    </source>
</evidence>
<accession>A0A5J5EE78</accession>
<keyword evidence="3" id="KW-1185">Reference proteome</keyword>
<feature type="region of interest" description="Disordered" evidence="1">
    <location>
        <begin position="1"/>
        <end position="40"/>
    </location>
</feature>
<dbReference type="Proteomes" id="UP000326924">
    <property type="component" value="Unassembled WGS sequence"/>
</dbReference>
<gene>
    <name evidence="2" type="ORF">FN846DRAFT_914300</name>
</gene>
<protein>
    <submittedName>
        <fullName evidence="2">Uncharacterized protein</fullName>
    </submittedName>
</protein>
<feature type="region of interest" description="Disordered" evidence="1">
    <location>
        <begin position="56"/>
        <end position="141"/>
    </location>
</feature>
<dbReference type="EMBL" id="VXIS01000478">
    <property type="protein sequence ID" value="KAA8893226.1"/>
    <property type="molecule type" value="Genomic_DNA"/>
</dbReference>